<keyword evidence="3" id="KW-1185">Reference proteome</keyword>
<gene>
    <name evidence="2" type="ORF">CLV40_110225</name>
</gene>
<name>A0A2S6GN18_9PSEU</name>
<sequence>MVMVGRMARVLLIGLVLPGLTVGVATGASLLVAFADLRGWTWPVVVVGALSTLALGGLSLYGVFTMFQREPADADDVAGLAWVCGFALVIGVLAAALIGAPSWVVLSRVETVQCTVLDVSRGADVRVQDDLVQKQYQHEVECAGGYPTSYSHPEAAGTVGSRMGVEIDPHQAVGPEEIPGTRITGDIGFWGALPSLGLYVLLASGRGVYWLIGRGSA</sequence>
<evidence type="ECO:0000313" key="2">
    <source>
        <dbReference type="EMBL" id="PPK66521.1"/>
    </source>
</evidence>
<dbReference type="OrthoDB" id="4225683at2"/>
<keyword evidence="1" id="KW-0472">Membrane</keyword>
<feature type="transmembrane region" description="Helical" evidence="1">
    <location>
        <begin position="187"/>
        <end position="212"/>
    </location>
</feature>
<feature type="transmembrane region" description="Helical" evidence="1">
    <location>
        <begin position="79"/>
        <end position="100"/>
    </location>
</feature>
<dbReference type="Proteomes" id="UP000239203">
    <property type="component" value="Unassembled WGS sequence"/>
</dbReference>
<keyword evidence="1" id="KW-0812">Transmembrane</keyword>
<keyword evidence="1" id="KW-1133">Transmembrane helix</keyword>
<accession>A0A2S6GN18</accession>
<protein>
    <submittedName>
        <fullName evidence="2">Uncharacterized protein</fullName>
    </submittedName>
</protein>
<evidence type="ECO:0000256" key="1">
    <source>
        <dbReference type="SAM" id="Phobius"/>
    </source>
</evidence>
<evidence type="ECO:0000313" key="3">
    <source>
        <dbReference type="Proteomes" id="UP000239203"/>
    </source>
</evidence>
<dbReference type="EMBL" id="PTIX01000010">
    <property type="protein sequence ID" value="PPK66521.1"/>
    <property type="molecule type" value="Genomic_DNA"/>
</dbReference>
<dbReference type="RefSeq" id="WP_146108118.1">
    <property type="nucleotide sequence ID" value="NZ_CP154825.1"/>
</dbReference>
<feature type="transmembrane region" description="Helical" evidence="1">
    <location>
        <begin position="43"/>
        <end position="67"/>
    </location>
</feature>
<dbReference type="AlphaFoldDB" id="A0A2S6GN18"/>
<comment type="caution">
    <text evidence="2">The sequence shown here is derived from an EMBL/GenBank/DDBJ whole genome shotgun (WGS) entry which is preliminary data.</text>
</comment>
<organism evidence="2 3">
    <name type="scientific">Actinokineospora auranticolor</name>
    <dbReference type="NCBI Taxonomy" id="155976"/>
    <lineage>
        <taxon>Bacteria</taxon>
        <taxon>Bacillati</taxon>
        <taxon>Actinomycetota</taxon>
        <taxon>Actinomycetes</taxon>
        <taxon>Pseudonocardiales</taxon>
        <taxon>Pseudonocardiaceae</taxon>
        <taxon>Actinokineospora</taxon>
    </lineage>
</organism>
<reference evidence="2 3" key="1">
    <citation type="submission" date="2018-02" db="EMBL/GenBank/DDBJ databases">
        <title>Genomic Encyclopedia of Archaeal and Bacterial Type Strains, Phase II (KMG-II): from individual species to whole genera.</title>
        <authorList>
            <person name="Goeker M."/>
        </authorList>
    </citation>
    <scope>NUCLEOTIDE SEQUENCE [LARGE SCALE GENOMIC DNA]</scope>
    <source>
        <strain evidence="2 3">YU 961-1</strain>
    </source>
</reference>
<proteinExistence type="predicted"/>